<feature type="compositionally biased region" description="Low complexity" evidence="5">
    <location>
        <begin position="24"/>
        <end position="43"/>
    </location>
</feature>
<name>A0ABW6QJY5_9ACTN</name>
<dbReference type="Proteomes" id="UP001601627">
    <property type="component" value="Unassembled WGS sequence"/>
</dbReference>
<proteinExistence type="predicted"/>
<evidence type="ECO:0000256" key="5">
    <source>
        <dbReference type="SAM" id="MobiDB-lite"/>
    </source>
</evidence>
<organism evidence="7 8">
    <name type="scientific">Streptomyces marokkonensis</name>
    <dbReference type="NCBI Taxonomy" id="324855"/>
    <lineage>
        <taxon>Bacteria</taxon>
        <taxon>Bacillati</taxon>
        <taxon>Actinomycetota</taxon>
        <taxon>Actinomycetes</taxon>
        <taxon>Kitasatosporales</taxon>
        <taxon>Streptomycetaceae</taxon>
        <taxon>Streptomyces</taxon>
    </lineage>
</organism>
<dbReference type="InterPro" id="IPR020806">
    <property type="entry name" value="PKS_PP-bd"/>
</dbReference>
<dbReference type="Gene3D" id="3.30.70.3290">
    <property type="match status" value="1"/>
</dbReference>
<dbReference type="PANTHER" id="PTHR43775">
    <property type="entry name" value="FATTY ACID SYNTHASE"/>
    <property type="match status" value="1"/>
</dbReference>
<keyword evidence="2" id="KW-0597">Phosphoprotein</keyword>
<feature type="domain" description="Carrier" evidence="6">
    <location>
        <begin position="77"/>
        <end position="152"/>
    </location>
</feature>
<evidence type="ECO:0000256" key="1">
    <source>
        <dbReference type="ARBA" id="ARBA00022450"/>
    </source>
</evidence>
<feature type="non-terminal residue" evidence="7">
    <location>
        <position position="1"/>
    </location>
</feature>
<dbReference type="InterPro" id="IPR009081">
    <property type="entry name" value="PP-bd_ACP"/>
</dbReference>
<comment type="caution">
    <text evidence="7">The sequence shown here is derived from an EMBL/GenBank/DDBJ whole genome shotgun (WGS) entry which is preliminary data.</text>
</comment>
<dbReference type="Gene3D" id="1.10.1200.10">
    <property type="entry name" value="ACP-like"/>
    <property type="match status" value="1"/>
</dbReference>
<dbReference type="PANTHER" id="PTHR43775:SF51">
    <property type="entry name" value="INACTIVE PHENOLPHTHIOCEROL SYNTHESIS POLYKETIDE SYNTHASE TYPE I PKS1-RELATED"/>
    <property type="match status" value="1"/>
</dbReference>
<sequence>TTLHRNHNDHHHLLTTLAHLHTTGHTTTWPTTTNNKTLSSSNTPKLPTYPFQRGAHWLTSVAPEEAPAPAVDALTHETVPLLVRTHVAAITGADGPRAVDGSRTFKDLGFDSLAAVEFHRRMCAASRLALAASLTFDHPTPDAVVAHVRSLLSAPGKGTAELSPLLSRLDGVREVLAASGDGLDEAARGVVAARLRELLGLCEGESEGGAPAHGGAEHLQSASDSEVLDFISKELGIT</sequence>
<keyword evidence="8" id="KW-1185">Reference proteome</keyword>
<evidence type="ECO:0000256" key="2">
    <source>
        <dbReference type="ARBA" id="ARBA00022553"/>
    </source>
</evidence>
<evidence type="ECO:0000256" key="3">
    <source>
        <dbReference type="ARBA" id="ARBA00022679"/>
    </source>
</evidence>
<accession>A0ABW6QJY5</accession>
<dbReference type="Pfam" id="PF00550">
    <property type="entry name" value="PP-binding"/>
    <property type="match status" value="1"/>
</dbReference>
<evidence type="ECO:0000313" key="7">
    <source>
        <dbReference type="EMBL" id="MFF1279011.1"/>
    </source>
</evidence>
<dbReference type="InterPro" id="IPR036736">
    <property type="entry name" value="ACP-like_sf"/>
</dbReference>
<dbReference type="RefSeq" id="WP_388241979.1">
    <property type="nucleotide sequence ID" value="NZ_JBHVZQ010000084.1"/>
</dbReference>
<evidence type="ECO:0000256" key="4">
    <source>
        <dbReference type="ARBA" id="ARBA00023268"/>
    </source>
</evidence>
<dbReference type="InterPro" id="IPR050091">
    <property type="entry name" value="PKS_NRPS_Biosynth_Enz"/>
</dbReference>
<keyword evidence="4" id="KW-0511">Multifunctional enzyme</keyword>
<feature type="region of interest" description="Disordered" evidence="5">
    <location>
        <begin position="24"/>
        <end position="45"/>
    </location>
</feature>
<dbReference type="SUPFAM" id="SSF47336">
    <property type="entry name" value="ACP-like"/>
    <property type="match status" value="1"/>
</dbReference>
<keyword evidence="1" id="KW-0596">Phosphopantetheine</keyword>
<dbReference type="PROSITE" id="PS50075">
    <property type="entry name" value="CARRIER"/>
    <property type="match status" value="1"/>
</dbReference>
<dbReference type="SMART" id="SM00823">
    <property type="entry name" value="PKS_PP"/>
    <property type="match status" value="1"/>
</dbReference>
<gene>
    <name evidence="7" type="ORF">ACFVZC_37550</name>
</gene>
<evidence type="ECO:0000259" key="6">
    <source>
        <dbReference type="PROSITE" id="PS50075"/>
    </source>
</evidence>
<dbReference type="EMBL" id="JBHVZQ010000084">
    <property type="protein sequence ID" value="MFF1279011.1"/>
    <property type="molecule type" value="Genomic_DNA"/>
</dbReference>
<keyword evidence="3" id="KW-0808">Transferase</keyword>
<reference evidence="7 8" key="1">
    <citation type="submission" date="2024-09" db="EMBL/GenBank/DDBJ databases">
        <title>The Natural Products Discovery Center: Release of the First 8490 Sequenced Strains for Exploring Actinobacteria Biosynthetic Diversity.</title>
        <authorList>
            <person name="Kalkreuter E."/>
            <person name="Kautsar S.A."/>
            <person name="Yang D."/>
            <person name="Bader C.D."/>
            <person name="Teijaro C.N."/>
            <person name="Fluegel L."/>
            <person name="Davis C.M."/>
            <person name="Simpson J.R."/>
            <person name="Lauterbach L."/>
            <person name="Steele A.D."/>
            <person name="Gui C."/>
            <person name="Meng S."/>
            <person name="Li G."/>
            <person name="Viehrig K."/>
            <person name="Ye F."/>
            <person name="Su P."/>
            <person name="Kiefer A.F."/>
            <person name="Nichols A."/>
            <person name="Cepeda A.J."/>
            <person name="Yan W."/>
            <person name="Fan B."/>
            <person name="Jiang Y."/>
            <person name="Adhikari A."/>
            <person name="Zheng C.-J."/>
            <person name="Schuster L."/>
            <person name="Cowan T.M."/>
            <person name="Smanski M.J."/>
            <person name="Chevrette M.G."/>
            <person name="De Carvalho L.P.S."/>
            <person name="Shen B."/>
        </authorList>
    </citation>
    <scope>NUCLEOTIDE SEQUENCE [LARGE SCALE GENOMIC DNA]</scope>
    <source>
        <strain evidence="7 8">NPDC058328</strain>
    </source>
</reference>
<evidence type="ECO:0000313" key="8">
    <source>
        <dbReference type="Proteomes" id="UP001601627"/>
    </source>
</evidence>
<protein>
    <submittedName>
        <fullName evidence="7">Phosphopantetheine-binding protein</fullName>
    </submittedName>
</protein>